<dbReference type="OrthoDB" id="2959034at2759"/>
<protein>
    <submittedName>
        <fullName evidence="2">Uncharacterized protein</fullName>
    </submittedName>
</protein>
<accession>A0A164UR49</accession>
<feature type="compositionally biased region" description="Basic and acidic residues" evidence="1">
    <location>
        <begin position="1"/>
        <end position="11"/>
    </location>
</feature>
<evidence type="ECO:0000313" key="2">
    <source>
        <dbReference type="EMBL" id="KZS93466.1"/>
    </source>
</evidence>
<evidence type="ECO:0000256" key="1">
    <source>
        <dbReference type="SAM" id="MobiDB-lite"/>
    </source>
</evidence>
<gene>
    <name evidence="2" type="ORF">SISNIDRAFT_549819</name>
</gene>
<feature type="compositionally biased region" description="Polar residues" evidence="1">
    <location>
        <begin position="31"/>
        <end position="66"/>
    </location>
</feature>
<proteinExistence type="predicted"/>
<organism evidence="2 3">
    <name type="scientific">Sistotremastrum niveocremeum HHB9708</name>
    <dbReference type="NCBI Taxonomy" id="1314777"/>
    <lineage>
        <taxon>Eukaryota</taxon>
        <taxon>Fungi</taxon>
        <taxon>Dikarya</taxon>
        <taxon>Basidiomycota</taxon>
        <taxon>Agaricomycotina</taxon>
        <taxon>Agaricomycetes</taxon>
        <taxon>Sistotremastrales</taxon>
        <taxon>Sistotremastraceae</taxon>
        <taxon>Sertulicium</taxon>
        <taxon>Sertulicium niveocremeum</taxon>
    </lineage>
</organism>
<evidence type="ECO:0000313" key="3">
    <source>
        <dbReference type="Proteomes" id="UP000076722"/>
    </source>
</evidence>
<reference evidence="2 3" key="1">
    <citation type="journal article" date="2016" name="Mol. Biol. Evol.">
        <title>Comparative Genomics of Early-Diverging Mushroom-Forming Fungi Provides Insights into the Origins of Lignocellulose Decay Capabilities.</title>
        <authorList>
            <person name="Nagy L.G."/>
            <person name="Riley R."/>
            <person name="Tritt A."/>
            <person name="Adam C."/>
            <person name="Daum C."/>
            <person name="Floudas D."/>
            <person name="Sun H."/>
            <person name="Yadav J.S."/>
            <person name="Pangilinan J."/>
            <person name="Larsson K.H."/>
            <person name="Matsuura K."/>
            <person name="Barry K."/>
            <person name="Labutti K."/>
            <person name="Kuo R."/>
            <person name="Ohm R.A."/>
            <person name="Bhattacharya S.S."/>
            <person name="Shirouzu T."/>
            <person name="Yoshinaga Y."/>
            <person name="Martin F.M."/>
            <person name="Grigoriev I.V."/>
            <person name="Hibbett D.S."/>
        </authorList>
    </citation>
    <scope>NUCLEOTIDE SEQUENCE [LARGE SCALE GENOMIC DNA]</scope>
    <source>
        <strain evidence="2 3">HHB9708</strain>
    </source>
</reference>
<dbReference type="STRING" id="1314777.A0A164UR49"/>
<feature type="region of interest" description="Disordered" evidence="1">
    <location>
        <begin position="1"/>
        <end position="66"/>
    </location>
</feature>
<keyword evidence="3" id="KW-1185">Reference proteome</keyword>
<sequence>MIIGADKKDPIVESLDGIPDEAPPSYDSPPVQYQISPEKQANIYQSSTTSIAGPSTPRPQSASSSGGSFRNAAAWFSFGAQSRTDREVKTTVLGLVRDVVKQPSSPAGVSILQSCAEACRVRGLPFQSIMQEKSMEGHTPLYWAIIKRDTSVSLTSENSEVGVIDMLLSFPLTEATRSEACQACLLQSDEELFQRLRRSPGWAKLSGSDDMLLGELPDDRIIVQNDKLDDDNGSFAVNFHIPHFQKRMRISHLINEEFIARGRMWSLSFWVNTTRNLGSWHLSLKLKEHSAPTHVNSRILVAGPKDSGGQKRQPISIPLRTSHSPLTPSVWDGLSVALEDSSRGASLQYDGCSYINPDGSLDVVLQVSLKRSDGECHIM</sequence>
<name>A0A164UR49_9AGAM</name>
<dbReference type="Proteomes" id="UP000076722">
    <property type="component" value="Unassembled WGS sequence"/>
</dbReference>
<dbReference type="EMBL" id="KV419407">
    <property type="protein sequence ID" value="KZS93466.1"/>
    <property type="molecule type" value="Genomic_DNA"/>
</dbReference>
<dbReference type="AlphaFoldDB" id="A0A164UR49"/>